<gene>
    <name evidence="4" type="ORF">SAMN04488579_1038</name>
</gene>
<feature type="transmembrane region" description="Helical" evidence="1">
    <location>
        <begin position="315"/>
        <end position="334"/>
    </location>
</feature>
<evidence type="ECO:0000256" key="2">
    <source>
        <dbReference type="SAM" id="SignalP"/>
    </source>
</evidence>
<feature type="transmembrane region" description="Helical" evidence="1">
    <location>
        <begin position="340"/>
        <end position="358"/>
    </location>
</feature>
<dbReference type="Pfam" id="PF26514">
    <property type="entry name" value="DUF8173"/>
    <property type="match status" value="1"/>
</dbReference>
<feature type="chain" id="PRO_5011507509" description="DUF8173 domain-containing protein" evidence="2">
    <location>
        <begin position="26"/>
        <end position="369"/>
    </location>
</feature>
<keyword evidence="1" id="KW-0472">Membrane</keyword>
<feature type="transmembrane region" description="Helical" evidence="1">
    <location>
        <begin position="255"/>
        <end position="280"/>
    </location>
</feature>
<keyword evidence="1" id="KW-1133">Transmembrane helix</keyword>
<evidence type="ECO:0000313" key="4">
    <source>
        <dbReference type="EMBL" id="SDX50613.1"/>
    </source>
</evidence>
<evidence type="ECO:0000256" key="1">
    <source>
        <dbReference type="SAM" id="Phobius"/>
    </source>
</evidence>
<feature type="transmembrane region" description="Helical" evidence="1">
    <location>
        <begin position="222"/>
        <end position="243"/>
    </location>
</feature>
<dbReference type="RefSeq" id="WP_090243204.1">
    <property type="nucleotide sequence ID" value="NZ_FNOU01000003.1"/>
</dbReference>
<feature type="domain" description="DUF8173" evidence="3">
    <location>
        <begin position="186"/>
        <end position="358"/>
    </location>
</feature>
<dbReference type="EMBL" id="FNOU01000003">
    <property type="protein sequence ID" value="SDX50613.1"/>
    <property type="molecule type" value="Genomic_DNA"/>
</dbReference>
<keyword evidence="2" id="KW-0732">Signal</keyword>
<accession>A0A1H3C907</accession>
<protein>
    <recommendedName>
        <fullName evidence="3">DUF8173 domain-containing protein</fullName>
    </recommendedName>
</protein>
<keyword evidence="1" id="KW-0812">Transmembrane</keyword>
<proteinExistence type="predicted"/>
<dbReference type="InterPro" id="IPR058486">
    <property type="entry name" value="DUF8173"/>
</dbReference>
<dbReference type="AlphaFoldDB" id="A0A1H3C907"/>
<sequence length="369" mass="38443">MKKRMCTIVIVVAVALLGLLPTVLAESETDTAGNTFSGTSQESGIQIEKDYFWTGQSLTLKNASIGADAFIIGQSINISGTTTGGSIRAAGQNIVIENATAGANITVAGYGIELGAGTKASGIYAAGNNITLDGECRGGQFYGERVVINGEIKGDALISAEKVSLGPNAKVTGTLRVEAPQKPEIAATAVVGDLQYTKPQTETATAKPSVGSVIARRVSATGYWLVANLAIAALLCLVLSRGLEDAKSMMVNRPIPLWVSGLVALLSLPLCLILLCITFIGLPIVGILALFTAAVGMISIAFAGASLGRLVLPKWNIWGASLLGAGVLSLVKIIPFISGLVSFAAMMYTFGWLVQVVWRQMKSQPEVQE</sequence>
<dbReference type="STRING" id="1528.SAMN04488579_1038"/>
<evidence type="ECO:0000259" key="3">
    <source>
        <dbReference type="Pfam" id="PF26514"/>
    </source>
</evidence>
<name>A0A1H3C907_EUBBA</name>
<feature type="signal peptide" evidence="2">
    <location>
        <begin position="1"/>
        <end position="25"/>
    </location>
</feature>
<organism evidence="4 5">
    <name type="scientific">Eubacterium barkeri</name>
    <name type="common">Clostridium barkeri</name>
    <dbReference type="NCBI Taxonomy" id="1528"/>
    <lineage>
        <taxon>Bacteria</taxon>
        <taxon>Bacillati</taxon>
        <taxon>Bacillota</taxon>
        <taxon>Clostridia</taxon>
        <taxon>Eubacteriales</taxon>
        <taxon>Eubacteriaceae</taxon>
        <taxon>Eubacterium</taxon>
    </lineage>
</organism>
<feature type="transmembrane region" description="Helical" evidence="1">
    <location>
        <begin position="286"/>
        <end position="308"/>
    </location>
</feature>
<reference evidence="5" key="1">
    <citation type="submission" date="2016-10" db="EMBL/GenBank/DDBJ databases">
        <authorList>
            <person name="Varghese N."/>
            <person name="Submissions S."/>
        </authorList>
    </citation>
    <scope>NUCLEOTIDE SEQUENCE [LARGE SCALE GENOMIC DNA]</scope>
    <source>
        <strain evidence="5">VPI 5359</strain>
    </source>
</reference>
<keyword evidence="5" id="KW-1185">Reference proteome</keyword>
<evidence type="ECO:0000313" key="5">
    <source>
        <dbReference type="Proteomes" id="UP000199652"/>
    </source>
</evidence>
<dbReference type="Proteomes" id="UP000199652">
    <property type="component" value="Unassembled WGS sequence"/>
</dbReference>
<dbReference type="OrthoDB" id="1751454at2"/>